<reference evidence="2" key="1">
    <citation type="submission" date="2011-05" db="EMBL/GenBank/DDBJ databases">
        <authorList>
            <person name="Richards S.R."/>
            <person name="Qu J."/>
            <person name="Jiang H."/>
            <person name="Jhangiani S.N."/>
            <person name="Agravi P."/>
            <person name="Goodspeed R."/>
            <person name="Gross S."/>
            <person name="Mandapat C."/>
            <person name="Jackson L."/>
            <person name="Mathew T."/>
            <person name="Pu L."/>
            <person name="Thornton R."/>
            <person name="Saada N."/>
            <person name="Wilczek-Boney K.B."/>
            <person name="Lee S."/>
            <person name="Kovar C."/>
            <person name="Wu Y."/>
            <person name="Scherer S.E."/>
            <person name="Worley K.C."/>
            <person name="Muzny D.M."/>
            <person name="Gibbs R."/>
        </authorList>
    </citation>
    <scope>NUCLEOTIDE SEQUENCE</scope>
    <source>
        <strain evidence="2">Brora</strain>
    </source>
</reference>
<dbReference type="HOGENOM" id="CLU_2797182_0_0_1"/>
<evidence type="ECO:0000313" key="2">
    <source>
        <dbReference type="Proteomes" id="UP000014500"/>
    </source>
</evidence>
<dbReference type="EnsemblMetazoa" id="SMAR003291-RA">
    <property type="protein sequence ID" value="SMAR003291-PA"/>
    <property type="gene ID" value="SMAR003291"/>
</dbReference>
<sequence>MSAMEAELIALSVLNFKTKYINVKLQFVREHYKDKLFSLQYIYTKKNIADVLTKHVNKEKIIELYGYS</sequence>
<dbReference type="Proteomes" id="UP000014500">
    <property type="component" value="Unassembled WGS sequence"/>
</dbReference>
<dbReference type="AlphaFoldDB" id="T1IQH3"/>
<name>T1IQH3_STRMM</name>
<reference evidence="1" key="2">
    <citation type="submission" date="2015-02" db="UniProtKB">
        <authorList>
            <consortium name="EnsemblMetazoa"/>
        </authorList>
    </citation>
    <scope>IDENTIFICATION</scope>
</reference>
<evidence type="ECO:0000313" key="1">
    <source>
        <dbReference type="EnsemblMetazoa" id="SMAR003291-PA"/>
    </source>
</evidence>
<keyword evidence="2" id="KW-1185">Reference proteome</keyword>
<organism evidence="1 2">
    <name type="scientific">Strigamia maritima</name>
    <name type="common">European centipede</name>
    <name type="synonym">Geophilus maritimus</name>
    <dbReference type="NCBI Taxonomy" id="126957"/>
    <lineage>
        <taxon>Eukaryota</taxon>
        <taxon>Metazoa</taxon>
        <taxon>Ecdysozoa</taxon>
        <taxon>Arthropoda</taxon>
        <taxon>Myriapoda</taxon>
        <taxon>Chilopoda</taxon>
        <taxon>Pleurostigmophora</taxon>
        <taxon>Geophilomorpha</taxon>
        <taxon>Linotaeniidae</taxon>
        <taxon>Strigamia</taxon>
    </lineage>
</organism>
<evidence type="ECO:0008006" key="3">
    <source>
        <dbReference type="Google" id="ProtNLM"/>
    </source>
</evidence>
<dbReference type="EMBL" id="AFFK01018323">
    <property type="status" value="NOT_ANNOTATED_CDS"/>
    <property type="molecule type" value="Genomic_DNA"/>
</dbReference>
<protein>
    <recommendedName>
        <fullName evidence="3">Reverse transcriptase Ty1/copia-type domain-containing protein</fullName>
    </recommendedName>
</protein>
<proteinExistence type="predicted"/>
<accession>T1IQH3</accession>
<dbReference type="PhylomeDB" id="T1IQH3"/>